<keyword evidence="5" id="KW-0238">DNA-binding</keyword>
<evidence type="ECO:0000256" key="3">
    <source>
        <dbReference type="ARBA" id="ARBA00022723"/>
    </source>
</evidence>
<keyword evidence="2" id="KW-0815">Transposition</keyword>
<feature type="compositionally biased region" description="Low complexity" evidence="7">
    <location>
        <begin position="424"/>
        <end position="433"/>
    </location>
</feature>
<evidence type="ECO:0000259" key="9">
    <source>
        <dbReference type="Pfam" id="PF07282"/>
    </source>
</evidence>
<dbReference type="EMBL" id="JACTVJ010000017">
    <property type="protein sequence ID" value="MBC9716927.1"/>
    <property type="molecule type" value="Genomic_DNA"/>
</dbReference>
<proteinExistence type="inferred from homology"/>
<dbReference type="InterPro" id="IPR001959">
    <property type="entry name" value="Transposase"/>
</dbReference>
<dbReference type="Proteomes" id="UP000642284">
    <property type="component" value="Unassembled WGS sequence"/>
</dbReference>
<evidence type="ECO:0000259" key="8">
    <source>
        <dbReference type="Pfam" id="PF01385"/>
    </source>
</evidence>
<feature type="region of interest" description="Disordered" evidence="7">
    <location>
        <begin position="424"/>
        <end position="485"/>
    </location>
</feature>
<accession>A0ABR7SPN2</accession>
<gene>
    <name evidence="11" type="ORF">H9Y04_30780</name>
</gene>
<evidence type="ECO:0000256" key="6">
    <source>
        <dbReference type="ARBA" id="ARBA00023172"/>
    </source>
</evidence>
<protein>
    <submittedName>
        <fullName evidence="11">Transposase</fullName>
    </submittedName>
</protein>
<evidence type="ECO:0000259" key="10">
    <source>
        <dbReference type="Pfam" id="PF12323"/>
    </source>
</evidence>
<dbReference type="RefSeq" id="WP_187817380.1">
    <property type="nucleotide sequence ID" value="NZ_JACTVJ010000017.1"/>
</dbReference>
<keyword evidence="12" id="KW-1185">Reference proteome</keyword>
<dbReference type="Pfam" id="PF07282">
    <property type="entry name" value="Cas12f1-like_TNB"/>
    <property type="match status" value="1"/>
</dbReference>
<feature type="region of interest" description="Disordered" evidence="7">
    <location>
        <begin position="265"/>
        <end position="288"/>
    </location>
</feature>
<evidence type="ECO:0000313" key="11">
    <source>
        <dbReference type="EMBL" id="MBC9716927.1"/>
    </source>
</evidence>
<feature type="domain" description="Cas12f1-like TNB" evidence="9">
    <location>
        <begin position="345"/>
        <end position="413"/>
    </location>
</feature>
<dbReference type="InterPro" id="IPR053470">
    <property type="entry name" value="RNA-guided_DNA_endonuclease"/>
</dbReference>
<evidence type="ECO:0000256" key="1">
    <source>
        <dbReference type="ARBA" id="ARBA00008761"/>
    </source>
</evidence>
<evidence type="ECO:0000256" key="2">
    <source>
        <dbReference type="ARBA" id="ARBA00022578"/>
    </source>
</evidence>
<name>A0ABR7SPN2_9ACTN</name>
<feature type="compositionally biased region" description="Basic and acidic residues" evidence="7">
    <location>
        <begin position="270"/>
        <end position="288"/>
    </location>
</feature>
<dbReference type="NCBIfam" id="NF040570">
    <property type="entry name" value="guided_TnpB"/>
    <property type="match status" value="1"/>
</dbReference>
<evidence type="ECO:0000256" key="5">
    <source>
        <dbReference type="ARBA" id="ARBA00023125"/>
    </source>
</evidence>
<dbReference type="Pfam" id="PF12323">
    <property type="entry name" value="HTH_OrfB_IS605"/>
    <property type="match status" value="1"/>
</dbReference>
<reference evidence="11 12" key="1">
    <citation type="submission" date="2020-08" db="EMBL/GenBank/DDBJ databases">
        <title>Genemic of Streptomyces polyaspartic.</title>
        <authorList>
            <person name="Liu W."/>
        </authorList>
    </citation>
    <scope>NUCLEOTIDE SEQUENCE [LARGE SCALE GENOMIC DNA]</scope>
    <source>
        <strain evidence="11 12">TRM66268-LWL</strain>
    </source>
</reference>
<sequence length="485" mass="54113">MKKFRPQPGFVVQAYRFALDPNAAQERALRSHCGAARAAYNWAVGWVTASWWQRKAEETYGVPEESLTEWRPWSLPALRKAFNAAKHTDPRFARWWEENSKEAYSTGLANASAAFDNYAKSKDGRRRGKRMGAPRFKSKRKARLACRFTTGTIRVDADGRHVTLPRLGTIRTHEPTLKLLTRVKAGTARILSATVRHERGRWFVSFQAEVKRDLERVARPDKAVGIDLGIKTLAVMADSTGEIRTTAHPGCYNRALGQLRRASRCVSRRQGPDRRTGRQPSKRWEKANAARNKVHHRVANLREDALHKLTTSVAAEYGTIVVEDLNVDGMLKNRRLARRIADAGFGEIRRQFDLKSRQRYATRMVIADRWYPSSKTCSGCGAVKAKLPLHIRTYQCDACGLVIDRDDNAALNLAALAAAAATGTGVAGDQDTAPAVSKPRGADQRTRATRPRRTAGAGRAGGATLPQQRQTETRDRPQAEALTLW</sequence>
<dbReference type="InterPro" id="IPR010095">
    <property type="entry name" value="Cas12f1-like_TNB"/>
</dbReference>
<keyword evidence="4" id="KW-0862">Zinc</keyword>
<comment type="similarity">
    <text evidence="1">In the C-terminal section; belongs to the transposase 35 family.</text>
</comment>
<feature type="domain" description="Transposase putative helix-turn-helix" evidence="10">
    <location>
        <begin position="13"/>
        <end position="44"/>
    </location>
</feature>
<dbReference type="InterPro" id="IPR021027">
    <property type="entry name" value="Transposase_put_HTH"/>
</dbReference>
<feature type="domain" description="Probable transposase IS891/IS1136/IS1341" evidence="8">
    <location>
        <begin position="206"/>
        <end position="333"/>
    </location>
</feature>
<organism evidence="11 12">
    <name type="scientific">Streptomyces polyasparticus</name>
    <dbReference type="NCBI Taxonomy" id="2767826"/>
    <lineage>
        <taxon>Bacteria</taxon>
        <taxon>Bacillati</taxon>
        <taxon>Actinomycetota</taxon>
        <taxon>Actinomycetes</taxon>
        <taxon>Kitasatosporales</taxon>
        <taxon>Streptomycetaceae</taxon>
        <taxon>Streptomyces</taxon>
    </lineage>
</organism>
<evidence type="ECO:0000256" key="7">
    <source>
        <dbReference type="SAM" id="MobiDB-lite"/>
    </source>
</evidence>
<evidence type="ECO:0000313" key="12">
    <source>
        <dbReference type="Proteomes" id="UP000642284"/>
    </source>
</evidence>
<evidence type="ECO:0000256" key="4">
    <source>
        <dbReference type="ARBA" id="ARBA00022833"/>
    </source>
</evidence>
<dbReference type="NCBIfam" id="NF038280">
    <property type="entry name" value="IS607_TnpB"/>
    <property type="match status" value="1"/>
</dbReference>
<keyword evidence="6" id="KW-0233">DNA recombination</keyword>
<keyword evidence="3" id="KW-0479">Metal-binding</keyword>
<comment type="caution">
    <text evidence="11">The sequence shown here is derived from an EMBL/GenBank/DDBJ whole genome shotgun (WGS) entry which is preliminary data.</text>
</comment>
<dbReference type="Pfam" id="PF01385">
    <property type="entry name" value="OrfB_IS605"/>
    <property type="match status" value="1"/>
</dbReference>